<evidence type="ECO:0000313" key="3">
    <source>
        <dbReference type="Proteomes" id="UP001568698"/>
    </source>
</evidence>
<feature type="transmembrane region" description="Helical" evidence="1">
    <location>
        <begin position="295"/>
        <end position="314"/>
    </location>
</feature>
<sequence length="343" mass="38462">MKFTQKDLDGAVRAGVIARETRDALVAFLEDGREGAPAFTMANVLYYLGGLIVIGAMTIFVTDAWGRLGGWGHLLIGAGYGLGFLFMGNWLWKGRGQRVPGGILVTAAVCMTPLVVYGMQEMSGWWAWDEPGMYEDFYRWIKGGWFFMEVGTVVAGLLALRRFRFPFVTLPIAFCLWFMSMDLTAVLYGPDFSWDQRKIVSLCFGLAMLVTGYLVDRRTRQDFAFWVYLFGMLAFWGGLTSLDSDSETGKFVYCCVNLLLMVVSVILQRRVFIVFGALGVSIYLGHLAADVFDDTLSFSFALSGLGLLVILAGLQYHKHREAIEEKALRLLPAAIRRTLPRYR</sequence>
<dbReference type="Proteomes" id="UP001568698">
    <property type="component" value="Unassembled WGS sequence"/>
</dbReference>
<protein>
    <submittedName>
        <fullName evidence="2">DUF2157 domain-containing protein</fullName>
    </submittedName>
</protein>
<comment type="caution">
    <text evidence="2">The sequence shown here is derived from an EMBL/GenBank/DDBJ whole genome shotgun (WGS) entry which is preliminary data.</text>
</comment>
<proteinExistence type="predicted"/>
<feature type="transmembrane region" description="Helical" evidence="1">
    <location>
        <begin position="248"/>
        <end position="267"/>
    </location>
</feature>
<evidence type="ECO:0000256" key="1">
    <source>
        <dbReference type="SAM" id="Phobius"/>
    </source>
</evidence>
<dbReference type="RefSeq" id="WP_371385453.1">
    <property type="nucleotide sequence ID" value="NZ_JBGLYH010000006.1"/>
</dbReference>
<gene>
    <name evidence="2" type="ORF">AB6M95_04055</name>
</gene>
<accession>A0ABV4K0T1</accession>
<feature type="transmembrane region" description="Helical" evidence="1">
    <location>
        <begin position="167"/>
        <end position="187"/>
    </location>
</feature>
<keyword evidence="1" id="KW-0472">Membrane</keyword>
<feature type="transmembrane region" description="Helical" evidence="1">
    <location>
        <begin position="272"/>
        <end position="289"/>
    </location>
</feature>
<feature type="transmembrane region" description="Helical" evidence="1">
    <location>
        <begin position="199"/>
        <end position="216"/>
    </location>
</feature>
<keyword evidence="3" id="KW-1185">Reference proteome</keyword>
<dbReference type="EMBL" id="JBGLYH010000006">
    <property type="protein sequence ID" value="MEZ7195911.1"/>
    <property type="molecule type" value="Genomic_DNA"/>
</dbReference>
<evidence type="ECO:0000313" key="2">
    <source>
        <dbReference type="EMBL" id="MEZ7195911.1"/>
    </source>
</evidence>
<feature type="transmembrane region" description="Helical" evidence="1">
    <location>
        <begin position="140"/>
        <end position="160"/>
    </location>
</feature>
<organism evidence="2 3">
    <name type="scientific">Pseudodesulfovibrio karagichevae</name>
    <dbReference type="NCBI Taxonomy" id="3239305"/>
    <lineage>
        <taxon>Bacteria</taxon>
        <taxon>Pseudomonadati</taxon>
        <taxon>Thermodesulfobacteriota</taxon>
        <taxon>Desulfovibrionia</taxon>
        <taxon>Desulfovibrionales</taxon>
        <taxon>Desulfovibrionaceae</taxon>
    </lineage>
</organism>
<name>A0ABV4K0T1_9BACT</name>
<keyword evidence="1" id="KW-0812">Transmembrane</keyword>
<keyword evidence="1" id="KW-1133">Transmembrane helix</keyword>
<feature type="transmembrane region" description="Helical" evidence="1">
    <location>
        <begin position="71"/>
        <end position="92"/>
    </location>
</feature>
<feature type="transmembrane region" description="Helical" evidence="1">
    <location>
        <begin position="223"/>
        <end position="242"/>
    </location>
</feature>
<reference evidence="2 3" key="1">
    <citation type="submission" date="2024-08" db="EMBL/GenBank/DDBJ databases">
        <title>Sulfate-reducing bacteria isolated from formation water of the oil field in Kazakhstan and description of Pseudodesulfovibrio sp.</title>
        <authorList>
            <person name="Bidzhieva S.K."/>
            <person name="Tourova T.P."/>
            <person name="Grouzdev D.S."/>
            <person name="Beletsky A.V."/>
            <person name="Sokolova D.S."/>
            <person name="Samigullina S.R."/>
            <person name="Poltaraus A.B."/>
            <person name="Avtukh A.N."/>
            <person name="Tereshina V.M."/>
            <person name="Zhaparov N.S."/>
            <person name="Mardanov A.V."/>
            <person name="Nazina T.N."/>
        </authorList>
    </citation>
    <scope>NUCLEOTIDE SEQUENCE [LARGE SCALE GENOMIC DNA]</scope>
    <source>
        <strain evidence="2 3">9FUS</strain>
    </source>
</reference>
<feature type="transmembrane region" description="Helical" evidence="1">
    <location>
        <begin position="99"/>
        <end position="120"/>
    </location>
</feature>
<feature type="transmembrane region" description="Helical" evidence="1">
    <location>
        <begin position="44"/>
        <end position="65"/>
    </location>
</feature>